<reference evidence="5" key="1">
    <citation type="submission" date="2021-07" db="EMBL/GenBank/DDBJ databases">
        <title>Complete genome sequencing of a Clostridium isolate.</title>
        <authorList>
            <person name="Ueki A."/>
            <person name="Tonouchi A."/>
        </authorList>
    </citation>
    <scope>NUCLEOTIDE SEQUENCE [LARGE SCALE GENOMIC DNA]</scope>
    <source>
        <strain evidence="5">C5S11</strain>
    </source>
</reference>
<dbReference type="SUPFAM" id="SSF46689">
    <property type="entry name" value="Homeodomain-like"/>
    <property type="match status" value="1"/>
</dbReference>
<evidence type="ECO:0000313" key="4">
    <source>
        <dbReference type="EMBL" id="BCZ47176.1"/>
    </source>
</evidence>
<dbReference type="PANTHER" id="PTHR43479:SF11">
    <property type="entry name" value="ACREF_ENVCD OPERON REPRESSOR-RELATED"/>
    <property type="match status" value="1"/>
</dbReference>
<evidence type="ECO:0000313" key="5">
    <source>
        <dbReference type="Proteomes" id="UP000824633"/>
    </source>
</evidence>
<dbReference type="RefSeq" id="WP_224033550.1">
    <property type="nucleotide sequence ID" value="NZ_AP024849.1"/>
</dbReference>
<dbReference type="EMBL" id="AP024849">
    <property type="protein sequence ID" value="BCZ47176.1"/>
    <property type="molecule type" value="Genomic_DNA"/>
</dbReference>
<feature type="DNA-binding region" description="H-T-H motif" evidence="2">
    <location>
        <begin position="35"/>
        <end position="54"/>
    </location>
</feature>
<name>A0ABN6J2E7_9CLOT</name>
<evidence type="ECO:0000259" key="3">
    <source>
        <dbReference type="PROSITE" id="PS50977"/>
    </source>
</evidence>
<keyword evidence="1 2" id="KW-0238">DNA-binding</keyword>
<dbReference type="PROSITE" id="PS50977">
    <property type="entry name" value="HTH_TETR_2"/>
    <property type="match status" value="1"/>
</dbReference>
<evidence type="ECO:0000256" key="1">
    <source>
        <dbReference type="ARBA" id="ARBA00023125"/>
    </source>
</evidence>
<dbReference type="InterPro" id="IPR050624">
    <property type="entry name" value="HTH-type_Tx_Regulator"/>
</dbReference>
<dbReference type="Gene3D" id="1.10.357.10">
    <property type="entry name" value="Tetracycline Repressor, domain 2"/>
    <property type="match status" value="1"/>
</dbReference>
<gene>
    <name evidence="4" type="ORF">psyc5s11_32430</name>
</gene>
<evidence type="ECO:0000256" key="2">
    <source>
        <dbReference type="PROSITE-ProRule" id="PRU00335"/>
    </source>
</evidence>
<protein>
    <submittedName>
        <fullName evidence="4">TetR family transcriptional regulator</fullName>
    </submittedName>
</protein>
<dbReference type="Proteomes" id="UP000824633">
    <property type="component" value="Chromosome"/>
</dbReference>
<accession>A0ABN6J2E7</accession>
<dbReference type="InterPro" id="IPR009057">
    <property type="entry name" value="Homeodomain-like_sf"/>
</dbReference>
<feature type="domain" description="HTH tetR-type" evidence="3">
    <location>
        <begin position="12"/>
        <end position="72"/>
    </location>
</feature>
<keyword evidence="5" id="KW-1185">Reference proteome</keyword>
<sequence length="187" mass="21907">MNNDKRPNPSSERSKKWLTESLLELMTQTPYSKITIQDISKNADLVRQTFYKNYASKDDILENYIGSLLVNFGKKFFEENKFDMKTFLKSHFDFWSNNSEFLELLIKNNLTYLLDKQYKKRIAKLVDVLIKKKFDTDSAKHKYALAFMSGALVNVLVEWSYSGLEYSIDDLSDLINIIMTGQYFANI</sequence>
<dbReference type="Pfam" id="PF14278">
    <property type="entry name" value="TetR_C_8"/>
    <property type="match status" value="1"/>
</dbReference>
<organism evidence="4 5">
    <name type="scientific">Clostridium gelidum</name>
    <dbReference type="NCBI Taxonomy" id="704125"/>
    <lineage>
        <taxon>Bacteria</taxon>
        <taxon>Bacillati</taxon>
        <taxon>Bacillota</taxon>
        <taxon>Clostridia</taxon>
        <taxon>Eubacteriales</taxon>
        <taxon>Clostridiaceae</taxon>
        <taxon>Clostridium</taxon>
    </lineage>
</organism>
<dbReference type="InterPro" id="IPR001647">
    <property type="entry name" value="HTH_TetR"/>
</dbReference>
<dbReference type="PANTHER" id="PTHR43479">
    <property type="entry name" value="ACREF/ENVCD OPERON REPRESSOR-RELATED"/>
    <property type="match status" value="1"/>
</dbReference>
<dbReference type="Pfam" id="PF00440">
    <property type="entry name" value="TetR_N"/>
    <property type="match status" value="1"/>
</dbReference>
<proteinExistence type="predicted"/>
<dbReference type="InterPro" id="IPR039532">
    <property type="entry name" value="TetR_C_Firmicutes"/>
</dbReference>